<dbReference type="AlphaFoldDB" id="A0A2T0ZBQ3"/>
<feature type="region of interest" description="Disordered" evidence="2">
    <location>
        <begin position="91"/>
        <end position="153"/>
    </location>
</feature>
<feature type="compositionally biased region" description="Gly residues" evidence="2">
    <location>
        <begin position="101"/>
        <end position="117"/>
    </location>
</feature>
<dbReference type="Pfam" id="PF01844">
    <property type="entry name" value="HNH"/>
    <property type="match status" value="1"/>
</dbReference>
<dbReference type="OrthoDB" id="3634417at2"/>
<protein>
    <submittedName>
        <fullName evidence="4">HNH endonuclease</fullName>
    </submittedName>
</protein>
<evidence type="ECO:0000256" key="1">
    <source>
        <dbReference type="ARBA" id="ARBA00023450"/>
    </source>
</evidence>
<dbReference type="Gene3D" id="1.10.30.50">
    <property type="match status" value="1"/>
</dbReference>
<dbReference type="GO" id="GO:0003676">
    <property type="term" value="F:nucleic acid binding"/>
    <property type="evidence" value="ECO:0007669"/>
    <property type="project" value="InterPro"/>
</dbReference>
<dbReference type="InterPro" id="IPR003615">
    <property type="entry name" value="HNH_nuc"/>
</dbReference>
<accession>A0A2T0ZBQ3</accession>
<dbReference type="SMART" id="SM00507">
    <property type="entry name" value="HNHc"/>
    <property type="match status" value="1"/>
</dbReference>
<evidence type="ECO:0000313" key="5">
    <source>
        <dbReference type="Proteomes" id="UP000237752"/>
    </source>
</evidence>
<proteinExistence type="inferred from homology"/>
<dbReference type="CDD" id="cd00085">
    <property type="entry name" value="HNHc"/>
    <property type="match status" value="1"/>
</dbReference>
<keyword evidence="5" id="KW-1185">Reference proteome</keyword>
<feature type="non-terminal residue" evidence="4">
    <location>
        <position position="1"/>
    </location>
</feature>
<feature type="compositionally biased region" description="Basic and acidic residues" evidence="2">
    <location>
        <begin position="1"/>
        <end position="14"/>
    </location>
</feature>
<feature type="domain" description="HNH nuclease" evidence="3">
    <location>
        <begin position="218"/>
        <end position="270"/>
    </location>
</feature>
<feature type="compositionally biased region" description="Gly residues" evidence="2">
    <location>
        <begin position="140"/>
        <end position="153"/>
    </location>
</feature>
<comment type="similarity">
    <text evidence="1">Belongs to the Rv1128c/1148c/1588c/1702c/1945/3466 family.</text>
</comment>
<keyword evidence="4" id="KW-0255">Endonuclease</keyword>
<dbReference type="GO" id="GO:0004519">
    <property type="term" value="F:endonuclease activity"/>
    <property type="evidence" value="ECO:0007669"/>
    <property type="project" value="UniProtKB-KW"/>
</dbReference>
<evidence type="ECO:0000313" key="4">
    <source>
        <dbReference type="EMBL" id="PRZ33588.1"/>
    </source>
</evidence>
<sequence length="313" mass="33130">LEHLATEIIDRLDPDGDEPRDEQRARQRALHLHDSGAVTGQVTAELLAKLRAVLDPLAAPRPADASGRDARSAGQRMHDALLAAVNRLLDTNRSSNSSHGGSDGAGTGNAGSNGNGGSTNSDRDGGTGGSNGNGSTSNGGSSGGAPSGRGGTRGTVITTIRLEDLKAGCGYATSTHGVRVPVRDLLAEAAHLRFLPAVLDSNGVVLYLGRAQRLATASQYIALVARDGGCTFPGCHTPPEWCQIHHVTAWRDGGPTDIDDLTLACGYHHREYEDRGWESVMISGLPHWRPPAWIDPDRVPVLHHRITLNNRRE</sequence>
<name>A0A2T0ZBQ3_9ACTN</name>
<dbReference type="RefSeq" id="WP_146135467.1">
    <property type="nucleotide sequence ID" value="NZ_PVUE01000025.1"/>
</dbReference>
<reference evidence="4 5" key="1">
    <citation type="submission" date="2018-03" db="EMBL/GenBank/DDBJ databases">
        <title>Genomic Encyclopedia of Archaeal and Bacterial Type Strains, Phase II (KMG-II): from individual species to whole genera.</title>
        <authorList>
            <person name="Goeker M."/>
        </authorList>
    </citation>
    <scope>NUCLEOTIDE SEQUENCE [LARGE SCALE GENOMIC DNA]</scope>
    <source>
        <strain evidence="4 5">DSM 100065</strain>
    </source>
</reference>
<gene>
    <name evidence="4" type="ORF">CLV47_12545</name>
</gene>
<keyword evidence="4" id="KW-0540">Nuclease</keyword>
<evidence type="ECO:0000259" key="3">
    <source>
        <dbReference type="SMART" id="SM00507"/>
    </source>
</evidence>
<comment type="caution">
    <text evidence="4">The sequence shown here is derived from an EMBL/GenBank/DDBJ whole genome shotgun (WGS) entry which is preliminary data.</text>
</comment>
<feature type="region of interest" description="Disordered" evidence="2">
    <location>
        <begin position="1"/>
        <end position="24"/>
    </location>
</feature>
<dbReference type="GO" id="GO:0008270">
    <property type="term" value="F:zinc ion binding"/>
    <property type="evidence" value="ECO:0007669"/>
    <property type="project" value="InterPro"/>
</dbReference>
<dbReference type="EMBL" id="PVUE01000025">
    <property type="protein sequence ID" value="PRZ33588.1"/>
    <property type="molecule type" value="Genomic_DNA"/>
</dbReference>
<evidence type="ECO:0000256" key="2">
    <source>
        <dbReference type="SAM" id="MobiDB-lite"/>
    </source>
</evidence>
<dbReference type="InterPro" id="IPR002711">
    <property type="entry name" value="HNH"/>
</dbReference>
<dbReference type="InterPro" id="IPR003870">
    <property type="entry name" value="DUF222"/>
</dbReference>
<dbReference type="Proteomes" id="UP000237752">
    <property type="component" value="Unassembled WGS sequence"/>
</dbReference>
<dbReference type="Pfam" id="PF02720">
    <property type="entry name" value="DUF222"/>
    <property type="match status" value="2"/>
</dbReference>
<organism evidence="4 5">
    <name type="scientific">Antricoccus suffuscus</name>
    <dbReference type="NCBI Taxonomy" id="1629062"/>
    <lineage>
        <taxon>Bacteria</taxon>
        <taxon>Bacillati</taxon>
        <taxon>Actinomycetota</taxon>
        <taxon>Actinomycetes</taxon>
        <taxon>Geodermatophilales</taxon>
        <taxon>Antricoccaceae</taxon>
        <taxon>Antricoccus</taxon>
    </lineage>
</organism>
<keyword evidence="4" id="KW-0378">Hydrolase</keyword>